<evidence type="ECO:0000259" key="3">
    <source>
        <dbReference type="Pfam" id="PF01397"/>
    </source>
</evidence>
<keyword evidence="2" id="KW-0460">Magnesium</keyword>
<evidence type="ECO:0000313" key="4">
    <source>
        <dbReference type="EMBL" id="KAK1307972.1"/>
    </source>
</evidence>
<dbReference type="PANTHER" id="PTHR31225:SF252">
    <property type="entry name" value="TERPENE SYNTHASE 12-RELATED"/>
    <property type="match status" value="1"/>
</dbReference>
<comment type="caution">
    <text evidence="4">The sequence shown here is derived from an EMBL/GenBank/DDBJ whole genome shotgun (WGS) entry which is preliminary data.</text>
</comment>
<organism evidence="4 5">
    <name type="scientific">Acorus calamus</name>
    <name type="common">Sweet flag</name>
    <dbReference type="NCBI Taxonomy" id="4465"/>
    <lineage>
        <taxon>Eukaryota</taxon>
        <taxon>Viridiplantae</taxon>
        <taxon>Streptophyta</taxon>
        <taxon>Embryophyta</taxon>
        <taxon>Tracheophyta</taxon>
        <taxon>Spermatophyta</taxon>
        <taxon>Magnoliopsida</taxon>
        <taxon>Liliopsida</taxon>
        <taxon>Acoraceae</taxon>
        <taxon>Acorus</taxon>
    </lineage>
</organism>
<dbReference type="InterPro" id="IPR001906">
    <property type="entry name" value="Terpene_synth_N"/>
</dbReference>
<dbReference type="InterPro" id="IPR008930">
    <property type="entry name" value="Terpenoid_cyclase/PrenylTrfase"/>
</dbReference>
<accession>A0AAV9E7M1</accession>
<keyword evidence="5" id="KW-1185">Reference proteome</keyword>
<sequence length="161" mass="18546">MASTIGFHVCSGLPIKSSPKKPAPRTVLRISSIATQNEATASSSVVVPRRSGNYSPNIWDHRFLQSLKNDYAEDVFRSFKLTTDCFMDNMCYDIKGILSLYEASYHGFEGEEIVDEARAFTCKFFKEYLKQDEINPILKEQLVHALALPRHWRVKWLESHW</sequence>
<proteinExistence type="predicted"/>
<name>A0AAV9E7M1_ACOCL</name>
<reference evidence="4" key="2">
    <citation type="submission" date="2023-06" db="EMBL/GenBank/DDBJ databases">
        <authorList>
            <person name="Ma L."/>
            <person name="Liu K.-W."/>
            <person name="Li Z."/>
            <person name="Hsiao Y.-Y."/>
            <person name="Qi Y."/>
            <person name="Fu T."/>
            <person name="Tang G."/>
            <person name="Zhang D."/>
            <person name="Sun W.-H."/>
            <person name="Liu D.-K."/>
            <person name="Li Y."/>
            <person name="Chen G.-Z."/>
            <person name="Liu X.-D."/>
            <person name="Liao X.-Y."/>
            <person name="Jiang Y.-T."/>
            <person name="Yu X."/>
            <person name="Hao Y."/>
            <person name="Huang J."/>
            <person name="Zhao X.-W."/>
            <person name="Ke S."/>
            <person name="Chen Y.-Y."/>
            <person name="Wu W.-L."/>
            <person name="Hsu J.-L."/>
            <person name="Lin Y.-F."/>
            <person name="Huang M.-D."/>
            <person name="Li C.-Y."/>
            <person name="Huang L."/>
            <person name="Wang Z.-W."/>
            <person name="Zhao X."/>
            <person name="Zhong W.-Y."/>
            <person name="Peng D.-H."/>
            <person name="Ahmad S."/>
            <person name="Lan S."/>
            <person name="Zhang J.-S."/>
            <person name="Tsai W.-C."/>
            <person name="Van De Peer Y."/>
            <person name="Liu Z.-J."/>
        </authorList>
    </citation>
    <scope>NUCLEOTIDE SEQUENCE</scope>
    <source>
        <strain evidence="4">CP</strain>
        <tissue evidence="4">Leaves</tissue>
    </source>
</reference>
<dbReference type="GO" id="GO:0016114">
    <property type="term" value="P:terpenoid biosynthetic process"/>
    <property type="evidence" value="ECO:0007669"/>
    <property type="project" value="InterPro"/>
</dbReference>
<dbReference type="GO" id="GO:0010333">
    <property type="term" value="F:terpene synthase activity"/>
    <property type="evidence" value="ECO:0007669"/>
    <property type="project" value="InterPro"/>
</dbReference>
<dbReference type="EMBL" id="JAUJYO010000009">
    <property type="protein sequence ID" value="KAK1307972.1"/>
    <property type="molecule type" value="Genomic_DNA"/>
</dbReference>
<dbReference type="Pfam" id="PF01397">
    <property type="entry name" value="Terpene_synth"/>
    <property type="match status" value="1"/>
</dbReference>
<evidence type="ECO:0000256" key="1">
    <source>
        <dbReference type="ARBA" id="ARBA00001946"/>
    </source>
</evidence>
<dbReference type="SUPFAM" id="SSF48239">
    <property type="entry name" value="Terpenoid cyclases/Protein prenyltransferases"/>
    <property type="match status" value="1"/>
</dbReference>
<dbReference type="PANTHER" id="PTHR31225">
    <property type="entry name" value="OS04G0344100 PROTEIN-RELATED"/>
    <property type="match status" value="1"/>
</dbReference>
<comment type="cofactor">
    <cofactor evidence="1">
        <name>Mg(2+)</name>
        <dbReference type="ChEBI" id="CHEBI:18420"/>
    </cofactor>
</comment>
<dbReference type="Proteomes" id="UP001180020">
    <property type="component" value="Unassembled WGS sequence"/>
</dbReference>
<protein>
    <recommendedName>
        <fullName evidence="3">Terpene synthase N-terminal domain-containing protein</fullName>
    </recommendedName>
</protein>
<evidence type="ECO:0000256" key="2">
    <source>
        <dbReference type="ARBA" id="ARBA00022842"/>
    </source>
</evidence>
<feature type="domain" description="Terpene synthase N-terminal" evidence="3">
    <location>
        <begin position="72"/>
        <end position="146"/>
    </location>
</feature>
<evidence type="ECO:0000313" key="5">
    <source>
        <dbReference type="Proteomes" id="UP001180020"/>
    </source>
</evidence>
<dbReference type="Gene3D" id="1.50.10.130">
    <property type="entry name" value="Terpene synthase, N-terminal domain"/>
    <property type="match status" value="1"/>
</dbReference>
<reference evidence="4" key="1">
    <citation type="journal article" date="2023" name="Nat. Commun.">
        <title>Diploid and tetraploid genomes of Acorus and the evolution of monocots.</title>
        <authorList>
            <person name="Ma L."/>
            <person name="Liu K.W."/>
            <person name="Li Z."/>
            <person name="Hsiao Y.Y."/>
            <person name="Qi Y."/>
            <person name="Fu T."/>
            <person name="Tang G.D."/>
            <person name="Zhang D."/>
            <person name="Sun W.H."/>
            <person name="Liu D.K."/>
            <person name="Li Y."/>
            <person name="Chen G.Z."/>
            <person name="Liu X.D."/>
            <person name="Liao X.Y."/>
            <person name="Jiang Y.T."/>
            <person name="Yu X."/>
            <person name="Hao Y."/>
            <person name="Huang J."/>
            <person name="Zhao X.W."/>
            <person name="Ke S."/>
            <person name="Chen Y.Y."/>
            <person name="Wu W.L."/>
            <person name="Hsu J.L."/>
            <person name="Lin Y.F."/>
            <person name="Huang M.D."/>
            <person name="Li C.Y."/>
            <person name="Huang L."/>
            <person name="Wang Z.W."/>
            <person name="Zhao X."/>
            <person name="Zhong W.Y."/>
            <person name="Peng D.H."/>
            <person name="Ahmad S."/>
            <person name="Lan S."/>
            <person name="Zhang J.S."/>
            <person name="Tsai W.C."/>
            <person name="Van de Peer Y."/>
            <person name="Liu Z.J."/>
        </authorList>
    </citation>
    <scope>NUCLEOTIDE SEQUENCE</scope>
    <source>
        <strain evidence="4">CP</strain>
    </source>
</reference>
<gene>
    <name evidence="4" type="ORF">QJS10_CPA09g00774</name>
</gene>
<dbReference type="InterPro" id="IPR036965">
    <property type="entry name" value="Terpene_synth_N_sf"/>
</dbReference>
<dbReference type="AlphaFoldDB" id="A0AAV9E7M1"/>
<dbReference type="InterPro" id="IPR050148">
    <property type="entry name" value="Terpene_synthase-like"/>
</dbReference>